<evidence type="ECO:0000313" key="3">
    <source>
        <dbReference type="Proteomes" id="UP000297814"/>
    </source>
</evidence>
<feature type="compositionally biased region" description="Low complexity" evidence="1">
    <location>
        <begin position="19"/>
        <end position="31"/>
    </location>
</feature>
<dbReference type="AlphaFoldDB" id="A0A4Z1GUI1"/>
<gene>
    <name evidence="2" type="ORF">BHYA_0107g00220</name>
</gene>
<reference evidence="2 3" key="1">
    <citation type="submission" date="2017-12" db="EMBL/GenBank/DDBJ databases">
        <title>Comparative genomics of Botrytis spp.</title>
        <authorList>
            <person name="Valero-Jimenez C.A."/>
            <person name="Tapia P."/>
            <person name="Veloso J."/>
            <person name="Silva-Moreno E."/>
            <person name="Staats M."/>
            <person name="Valdes J.H."/>
            <person name="Van Kan J.A.L."/>
        </authorList>
    </citation>
    <scope>NUCLEOTIDE SEQUENCE [LARGE SCALE GENOMIC DNA]</scope>
    <source>
        <strain evidence="2 3">Bh0001</strain>
    </source>
</reference>
<evidence type="ECO:0000313" key="2">
    <source>
        <dbReference type="EMBL" id="TGO37057.1"/>
    </source>
</evidence>
<dbReference type="InterPro" id="IPR035994">
    <property type="entry name" value="Nucleoside_phosphorylase_sf"/>
</dbReference>
<dbReference type="SUPFAM" id="SSF53167">
    <property type="entry name" value="Purine and uridine phosphorylases"/>
    <property type="match status" value="1"/>
</dbReference>
<accession>A0A4Z1GUI1</accession>
<evidence type="ECO:0000256" key="1">
    <source>
        <dbReference type="SAM" id="MobiDB-lite"/>
    </source>
</evidence>
<comment type="caution">
    <text evidence="2">The sequence shown here is derived from an EMBL/GenBank/DDBJ whole genome shotgun (WGS) entry which is preliminary data.</text>
</comment>
<dbReference type="GO" id="GO:0003824">
    <property type="term" value="F:catalytic activity"/>
    <property type="evidence" value="ECO:0007669"/>
    <property type="project" value="InterPro"/>
</dbReference>
<keyword evidence="3" id="KW-1185">Reference proteome</keyword>
<organism evidence="2 3">
    <name type="scientific">Botrytis hyacinthi</name>
    <dbReference type="NCBI Taxonomy" id="278943"/>
    <lineage>
        <taxon>Eukaryota</taxon>
        <taxon>Fungi</taxon>
        <taxon>Dikarya</taxon>
        <taxon>Ascomycota</taxon>
        <taxon>Pezizomycotina</taxon>
        <taxon>Leotiomycetes</taxon>
        <taxon>Helotiales</taxon>
        <taxon>Sclerotiniaceae</taxon>
        <taxon>Botrytis</taxon>
    </lineage>
</organism>
<dbReference type="GO" id="GO:0009116">
    <property type="term" value="P:nucleoside metabolic process"/>
    <property type="evidence" value="ECO:0007669"/>
    <property type="project" value="InterPro"/>
</dbReference>
<evidence type="ECO:0008006" key="4">
    <source>
        <dbReference type="Google" id="ProtNLM"/>
    </source>
</evidence>
<dbReference type="EMBL" id="PQXK01000107">
    <property type="protein sequence ID" value="TGO37057.1"/>
    <property type="molecule type" value="Genomic_DNA"/>
</dbReference>
<name>A0A4Z1GUI1_9HELO</name>
<protein>
    <recommendedName>
        <fullName evidence="4">Nucleoside phosphorylase domain-containing protein</fullName>
    </recommendedName>
</protein>
<sequence length="441" mass="49586">MDSYNVDYKHEDSAQTEGSSSASRSSASSRSLFTEQNVNHRRYIGTELFHSHSLIISSPSIFPSIPYTAYHIPPNMSSLQLQEPTPTITSFALHTMGPSLQRYLDIKVHHLVSSQPWTKIEVVGHHTRSAPAIIYNGEKTDKAFNYQRPTAMILGEGKLRINCFPGRDYVKHYANIVATHLAIEGKDPGIVKIKLPQENAGYEEFMNSNLRGLAGENTNLILVGSIPRDTMRSTEPWKEEEDSDELFAWQTVTKTNGFTVTILKCRASFWGDLAGDLVRCLREICGVSLQCVIYVGKLGALAREYTPNRTLATGSKSFVNGEFVEWENPIGEEILGKVARGVHCTSASVLEEDHAWFEKVRREFCWVDPEIGHMAVAARERGVRFGFLHVVSNNLAGGFEFDLANERERVVVDDRVLMNKWIERILNDFVEELDEKFGGKA</sequence>
<dbReference type="Proteomes" id="UP000297814">
    <property type="component" value="Unassembled WGS sequence"/>
</dbReference>
<feature type="region of interest" description="Disordered" evidence="1">
    <location>
        <begin position="1"/>
        <end position="33"/>
    </location>
</feature>
<proteinExistence type="predicted"/>